<dbReference type="Proteomes" id="UP000320300">
    <property type="component" value="Unassembled WGS sequence"/>
</dbReference>
<name>A0A521DQ41_9SPHI</name>
<protein>
    <recommendedName>
        <fullName evidence="3">RiboL-PSP-HEPN domain-containing protein</fullName>
    </recommendedName>
</protein>
<accession>A0A521DQ41</accession>
<reference evidence="1 2" key="1">
    <citation type="submission" date="2017-05" db="EMBL/GenBank/DDBJ databases">
        <authorList>
            <person name="Varghese N."/>
            <person name="Submissions S."/>
        </authorList>
    </citation>
    <scope>NUCLEOTIDE SEQUENCE [LARGE SCALE GENOMIC DNA]</scope>
    <source>
        <strain evidence="1 2">DSM 19036</strain>
    </source>
</reference>
<sequence>MGYWKQLMIDSHEDEEGNAIADALGISYFELRKTDYQIEENVSDEGVLYNYRIVFSAGSPKETLNKIEGLHGNSVDIATEVLQGEYAQDWDYEYDYEYDAISSSPGLSDNFDLEIEKLRKLNEVDLKNDELNAILKRQIYIGVMGTMETFLSETFVKLALANPVNLEKFVKSNPEFANRKFDLKDVFEAYKNIEQTAKGVMLDTIYHNLPVVREMYRSTFEIGFPEIKEPIQCVKMRHDLVHRNGKTKDGTAHVLDSDTIDSTIATVRELVGGIVAEIDAKEDLEIDFSGL</sequence>
<keyword evidence="2" id="KW-1185">Reference proteome</keyword>
<dbReference type="AlphaFoldDB" id="A0A521DQ41"/>
<dbReference type="RefSeq" id="WP_142528559.1">
    <property type="nucleotide sequence ID" value="NZ_CBCSJO010000006.1"/>
</dbReference>
<gene>
    <name evidence="1" type="ORF">SAMN06265348_10636</name>
</gene>
<evidence type="ECO:0000313" key="2">
    <source>
        <dbReference type="Proteomes" id="UP000320300"/>
    </source>
</evidence>
<proteinExistence type="predicted"/>
<organism evidence="1 2">
    <name type="scientific">Pedobacter westerhofensis</name>
    <dbReference type="NCBI Taxonomy" id="425512"/>
    <lineage>
        <taxon>Bacteria</taxon>
        <taxon>Pseudomonadati</taxon>
        <taxon>Bacteroidota</taxon>
        <taxon>Sphingobacteriia</taxon>
        <taxon>Sphingobacteriales</taxon>
        <taxon>Sphingobacteriaceae</taxon>
        <taxon>Pedobacter</taxon>
    </lineage>
</organism>
<evidence type="ECO:0008006" key="3">
    <source>
        <dbReference type="Google" id="ProtNLM"/>
    </source>
</evidence>
<dbReference type="EMBL" id="FXTN01000006">
    <property type="protein sequence ID" value="SMO73231.1"/>
    <property type="molecule type" value="Genomic_DNA"/>
</dbReference>
<dbReference type="OrthoDB" id="1340280at2"/>
<evidence type="ECO:0000313" key="1">
    <source>
        <dbReference type="EMBL" id="SMO73231.1"/>
    </source>
</evidence>